<dbReference type="EMBL" id="BLXT01006999">
    <property type="protein sequence ID" value="GFO35354.1"/>
    <property type="molecule type" value="Genomic_DNA"/>
</dbReference>
<evidence type="ECO:0000313" key="1">
    <source>
        <dbReference type="EMBL" id="GFO35354.1"/>
    </source>
</evidence>
<keyword evidence="2" id="KW-1185">Reference proteome</keyword>
<comment type="caution">
    <text evidence="1">The sequence shown here is derived from an EMBL/GenBank/DDBJ whole genome shotgun (WGS) entry which is preliminary data.</text>
</comment>
<gene>
    <name evidence="1" type="ORF">PoB_006185900</name>
</gene>
<name>A0AAV4CU00_9GAST</name>
<proteinExistence type="predicted"/>
<evidence type="ECO:0000313" key="2">
    <source>
        <dbReference type="Proteomes" id="UP000735302"/>
    </source>
</evidence>
<accession>A0AAV4CU00</accession>
<dbReference type="AlphaFoldDB" id="A0AAV4CU00"/>
<protein>
    <submittedName>
        <fullName evidence="1">Uncharacterized protein</fullName>
    </submittedName>
</protein>
<sequence length="330" mass="37564">MHSSCRIPEVQHLFVRARDNTGLGELAKDPAWKTRRTNQVCGRRLVKQLATLNQRCDESTNRINHDIRQIRSLLISNRTCLLQTSAPVDLFSSPVCSAAADGREGSGRARHVWPSVDSDPSRKRYVPGTGCKQSNVCWENFLYFPPTVTHHGSKSGRMLGIGDAKTGSGATERLIFSARPCGYGDSPKERPCYHFPCKRLKTYNSFGFRPFNLPTRPKAQQRSSALPSLQDLVSPATSRRLAGEMQVASVRSSESYRRRDSLKHRLPSAVKLRPVDTAFREQLLREETERRRRLHHKTRPANWATNYGQPTPFKHLWYPVRLRPSELLSY</sequence>
<organism evidence="1 2">
    <name type="scientific">Plakobranchus ocellatus</name>
    <dbReference type="NCBI Taxonomy" id="259542"/>
    <lineage>
        <taxon>Eukaryota</taxon>
        <taxon>Metazoa</taxon>
        <taxon>Spiralia</taxon>
        <taxon>Lophotrochozoa</taxon>
        <taxon>Mollusca</taxon>
        <taxon>Gastropoda</taxon>
        <taxon>Heterobranchia</taxon>
        <taxon>Euthyneura</taxon>
        <taxon>Panpulmonata</taxon>
        <taxon>Sacoglossa</taxon>
        <taxon>Placobranchoidea</taxon>
        <taxon>Plakobranchidae</taxon>
        <taxon>Plakobranchus</taxon>
    </lineage>
</organism>
<dbReference type="Proteomes" id="UP000735302">
    <property type="component" value="Unassembled WGS sequence"/>
</dbReference>
<reference evidence="1 2" key="1">
    <citation type="journal article" date="2021" name="Elife">
        <title>Chloroplast acquisition without the gene transfer in kleptoplastic sea slugs, Plakobranchus ocellatus.</title>
        <authorList>
            <person name="Maeda T."/>
            <person name="Takahashi S."/>
            <person name="Yoshida T."/>
            <person name="Shimamura S."/>
            <person name="Takaki Y."/>
            <person name="Nagai Y."/>
            <person name="Toyoda A."/>
            <person name="Suzuki Y."/>
            <person name="Arimoto A."/>
            <person name="Ishii H."/>
            <person name="Satoh N."/>
            <person name="Nishiyama T."/>
            <person name="Hasebe M."/>
            <person name="Maruyama T."/>
            <person name="Minagawa J."/>
            <person name="Obokata J."/>
            <person name="Shigenobu S."/>
        </authorList>
    </citation>
    <scope>NUCLEOTIDE SEQUENCE [LARGE SCALE GENOMIC DNA]</scope>
</reference>